<accession>A0A6C0PBR9</accession>
<keyword evidence="3 4" id="KW-0479">Metal-binding</keyword>
<dbReference type="SUPFAM" id="SSF102705">
    <property type="entry name" value="NIF3 (NGG1p interacting factor 3)-like"/>
    <property type="match status" value="1"/>
</dbReference>
<keyword evidence="6" id="KW-1185">Reference proteome</keyword>
<comment type="similarity">
    <text evidence="1">Belongs to the GTP cyclohydrolase I type 2/NIF3 family.</text>
</comment>
<feature type="binding site" evidence="4">
    <location>
        <position position="233"/>
    </location>
    <ligand>
        <name>a divalent metal cation</name>
        <dbReference type="ChEBI" id="CHEBI:60240"/>
        <label>1</label>
    </ligand>
</feature>
<evidence type="ECO:0000256" key="2">
    <source>
        <dbReference type="ARBA" id="ARBA00022112"/>
    </source>
</evidence>
<dbReference type="RefSeq" id="WP_162644069.1">
    <property type="nucleotide sequence ID" value="NZ_CP048286.1"/>
</dbReference>
<dbReference type="InterPro" id="IPR036069">
    <property type="entry name" value="DUF34/NIF3_sf"/>
</dbReference>
<sequence length="265" mass="29825">MQTTTVQTVIDRLIRPVGFNEHSIDTLKSGSPSAEVKKIAVMFMTTYAGIKQAAEAGVDLIITHEPTFYNHADEVGRLAGDPIYERKRALIDESGIAIFRLHDYVHQYKPDGILLGMLKKLEWEAYADSQDMHLLTVPESETQTVRTIMDHLKIKLGIDSMLGAGDLERPVTRFVLSPGAPGFAMHMDFFRKYDMDLLIAGETHEWETNEYIRDAIDMGIARNLLVIGHQKSEESGMTVVVEMLREAFPEVEVVFMESSPAVKRV</sequence>
<dbReference type="EMBL" id="CP048286">
    <property type="protein sequence ID" value="QHW34072.1"/>
    <property type="molecule type" value="Genomic_DNA"/>
</dbReference>
<organism evidence="5 6">
    <name type="scientific">Paenibacillus rhizovicinus</name>
    <dbReference type="NCBI Taxonomy" id="2704463"/>
    <lineage>
        <taxon>Bacteria</taxon>
        <taxon>Bacillati</taxon>
        <taxon>Bacillota</taxon>
        <taxon>Bacilli</taxon>
        <taxon>Bacillales</taxon>
        <taxon>Paenibacillaceae</taxon>
        <taxon>Paenibacillus</taxon>
    </lineage>
</organism>
<dbReference type="Gene3D" id="3.40.1390.30">
    <property type="entry name" value="NIF3 (NGG1p interacting factor 3)-like"/>
    <property type="match status" value="2"/>
</dbReference>
<dbReference type="PANTHER" id="PTHR13799:SF14">
    <property type="entry name" value="GTP CYCLOHYDROLASE 1 TYPE 2 HOMOLOG"/>
    <property type="match status" value="1"/>
</dbReference>
<feature type="binding site" evidence="4">
    <location>
        <position position="64"/>
    </location>
    <ligand>
        <name>a divalent metal cation</name>
        <dbReference type="ChEBI" id="CHEBI:60240"/>
        <label>2</label>
    </ligand>
</feature>
<protein>
    <recommendedName>
        <fullName evidence="2">GTP cyclohydrolase 1 type 2 homolog</fullName>
    </recommendedName>
</protein>
<evidence type="ECO:0000256" key="1">
    <source>
        <dbReference type="ARBA" id="ARBA00006964"/>
    </source>
</evidence>
<dbReference type="InterPro" id="IPR002678">
    <property type="entry name" value="DUF34/NIF3"/>
</dbReference>
<evidence type="ECO:0000256" key="3">
    <source>
        <dbReference type="ARBA" id="ARBA00022723"/>
    </source>
</evidence>
<proteinExistence type="inferred from homology"/>
<dbReference type="PANTHER" id="PTHR13799">
    <property type="entry name" value="NGG1 INTERACTING FACTOR 3"/>
    <property type="match status" value="1"/>
</dbReference>
<evidence type="ECO:0000256" key="4">
    <source>
        <dbReference type="PIRSR" id="PIRSR602678-1"/>
    </source>
</evidence>
<dbReference type="KEGG" id="prz:GZH47_26950"/>
<dbReference type="GO" id="GO:0046872">
    <property type="term" value="F:metal ion binding"/>
    <property type="evidence" value="ECO:0007669"/>
    <property type="project" value="UniProtKB-KW"/>
</dbReference>
<name>A0A6C0PBR9_9BACL</name>
<gene>
    <name evidence="5" type="ORF">GZH47_26950</name>
</gene>
<dbReference type="Proteomes" id="UP000479114">
    <property type="component" value="Chromosome"/>
</dbReference>
<feature type="binding site" evidence="4">
    <location>
        <position position="229"/>
    </location>
    <ligand>
        <name>a divalent metal cation</name>
        <dbReference type="ChEBI" id="CHEBI:60240"/>
        <label>1</label>
    </ligand>
</feature>
<dbReference type="AlphaFoldDB" id="A0A6C0PBR9"/>
<reference evidence="5 6" key="1">
    <citation type="submission" date="2020-02" db="EMBL/GenBank/DDBJ databases">
        <title>Paenibacillus sp. nov., isolated from rhizosphere soil of tomato.</title>
        <authorList>
            <person name="Weon H.-Y."/>
            <person name="Lee S.A."/>
        </authorList>
    </citation>
    <scope>NUCLEOTIDE SEQUENCE [LARGE SCALE GENOMIC DNA]</scope>
    <source>
        <strain evidence="5 6">14171R-81</strain>
    </source>
</reference>
<dbReference type="GO" id="GO:0005737">
    <property type="term" value="C:cytoplasm"/>
    <property type="evidence" value="ECO:0007669"/>
    <property type="project" value="TreeGrafter"/>
</dbReference>
<evidence type="ECO:0000313" key="5">
    <source>
        <dbReference type="EMBL" id="QHW34072.1"/>
    </source>
</evidence>
<dbReference type="Pfam" id="PF01784">
    <property type="entry name" value="DUF34_NIF3"/>
    <property type="match status" value="1"/>
</dbReference>
<evidence type="ECO:0000313" key="6">
    <source>
        <dbReference type="Proteomes" id="UP000479114"/>
    </source>
</evidence>